<dbReference type="Proteomes" id="UP001629230">
    <property type="component" value="Unassembled WGS sequence"/>
</dbReference>
<name>A0ABW9AZM3_9BURK</name>
<proteinExistence type="predicted"/>
<gene>
    <name evidence="1" type="ORF">PQR57_32675</name>
</gene>
<dbReference type="EMBL" id="JAQQEZ010000032">
    <property type="protein sequence ID" value="MFM0005743.1"/>
    <property type="molecule type" value="Genomic_DNA"/>
</dbReference>
<comment type="caution">
    <text evidence="1">The sequence shown here is derived from an EMBL/GenBank/DDBJ whole genome shotgun (WGS) entry which is preliminary data.</text>
</comment>
<evidence type="ECO:0000313" key="2">
    <source>
        <dbReference type="Proteomes" id="UP001629230"/>
    </source>
</evidence>
<reference evidence="1 2" key="1">
    <citation type="journal article" date="2024" name="Chem. Sci.">
        <title>Discovery of megapolipeptins by genome mining of a Burkholderiales bacteria collection.</title>
        <authorList>
            <person name="Paulo B.S."/>
            <person name="Recchia M.J.J."/>
            <person name="Lee S."/>
            <person name="Fergusson C.H."/>
            <person name="Romanowski S.B."/>
            <person name="Hernandez A."/>
            <person name="Krull N."/>
            <person name="Liu D.Y."/>
            <person name="Cavanagh H."/>
            <person name="Bos A."/>
            <person name="Gray C.A."/>
            <person name="Murphy B.T."/>
            <person name="Linington R.G."/>
            <person name="Eustaquio A.S."/>
        </authorList>
    </citation>
    <scope>NUCLEOTIDE SEQUENCE [LARGE SCALE GENOMIC DNA]</scope>
    <source>
        <strain evidence="1 2">RL17-350-BIC-A</strain>
    </source>
</reference>
<dbReference type="RefSeq" id="WP_408180417.1">
    <property type="nucleotide sequence ID" value="NZ_JAQQEZ010000032.1"/>
</dbReference>
<organism evidence="1 2">
    <name type="scientific">Paraburkholderia dipogonis</name>
    <dbReference type="NCBI Taxonomy" id="1211383"/>
    <lineage>
        <taxon>Bacteria</taxon>
        <taxon>Pseudomonadati</taxon>
        <taxon>Pseudomonadota</taxon>
        <taxon>Betaproteobacteria</taxon>
        <taxon>Burkholderiales</taxon>
        <taxon>Burkholderiaceae</taxon>
        <taxon>Paraburkholderia</taxon>
    </lineage>
</organism>
<sequence length="64" mass="6711">MSRTKSTLDGLLAQCDPSAPYAGEVWPEAQPVGHEFGAPLKIDEATIDSAARDNPGLPGSFTLL</sequence>
<protein>
    <submittedName>
        <fullName evidence="1">Uncharacterized protein</fullName>
    </submittedName>
</protein>
<keyword evidence="2" id="KW-1185">Reference proteome</keyword>
<accession>A0ABW9AZM3</accession>
<evidence type="ECO:0000313" key="1">
    <source>
        <dbReference type="EMBL" id="MFM0005743.1"/>
    </source>
</evidence>